<protein>
    <submittedName>
        <fullName evidence="1">Uncharacterized protein</fullName>
    </submittedName>
</protein>
<dbReference type="EMBL" id="HBUF01205979">
    <property type="protein sequence ID" value="CAG6663816.1"/>
    <property type="molecule type" value="Transcribed_RNA"/>
</dbReference>
<evidence type="ECO:0000313" key="1">
    <source>
        <dbReference type="EMBL" id="CAG6663816.1"/>
    </source>
</evidence>
<organism evidence="1">
    <name type="scientific">Cacopsylla melanoneura</name>
    <dbReference type="NCBI Taxonomy" id="428564"/>
    <lineage>
        <taxon>Eukaryota</taxon>
        <taxon>Metazoa</taxon>
        <taxon>Ecdysozoa</taxon>
        <taxon>Arthropoda</taxon>
        <taxon>Hexapoda</taxon>
        <taxon>Insecta</taxon>
        <taxon>Pterygota</taxon>
        <taxon>Neoptera</taxon>
        <taxon>Paraneoptera</taxon>
        <taxon>Hemiptera</taxon>
        <taxon>Sternorrhyncha</taxon>
        <taxon>Psylloidea</taxon>
        <taxon>Psyllidae</taxon>
        <taxon>Psyllinae</taxon>
        <taxon>Cacopsylla</taxon>
    </lineage>
</organism>
<sequence>MNSFEMTTKKGLYINKTKKGHYYLLYIEINCLQCIKEQGPIPAIRTPHFKSDRGNFNVNGFVVPENEEGRIDRKGEGTLTSIFNGFIVPKIEERRLVRKGESQTFRVRNFIMTTYTQQIEYYLGCFTWLDS</sequence>
<accession>A0A8D8S6A5</accession>
<proteinExistence type="predicted"/>
<name>A0A8D8S6A5_9HEMI</name>
<dbReference type="AlphaFoldDB" id="A0A8D8S6A5"/>
<reference evidence="1" key="1">
    <citation type="submission" date="2021-05" db="EMBL/GenBank/DDBJ databases">
        <authorList>
            <person name="Alioto T."/>
            <person name="Alioto T."/>
            <person name="Gomez Garrido J."/>
        </authorList>
    </citation>
    <scope>NUCLEOTIDE SEQUENCE</scope>
</reference>